<dbReference type="AlphaFoldDB" id="A0A229S456"/>
<keyword evidence="2" id="KW-1133">Transmembrane helix</keyword>
<keyword evidence="4" id="KW-1185">Reference proteome</keyword>
<evidence type="ECO:0000256" key="1">
    <source>
        <dbReference type="SAM" id="MobiDB-lite"/>
    </source>
</evidence>
<feature type="region of interest" description="Disordered" evidence="1">
    <location>
        <begin position="1"/>
        <end position="20"/>
    </location>
</feature>
<evidence type="ECO:0000313" key="3">
    <source>
        <dbReference type="EMBL" id="OXM53585.1"/>
    </source>
</evidence>
<dbReference type="Proteomes" id="UP000215563">
    <property type="component" value="Unassembled WGS sequence"/>
</dbReference>
<proteinExistence type="predicted"/>
<keyword evidence="2" id="KW-0812">Transmembrane</keyword>
<keyword evidence="2" id="KW-0472">Membrane</keyword>
<gene>
    <name evidence="3" type="ORF">CFP75_06685</name>
</gene>
<dbReference type="EMBL" id="NMQU01000016">
    <property type="protein sequence ID" value="OXM53585.1"/>
    <property type="molecule type" value="Genomic_DNA"/>
</dbReference>
<dbReference type="OrthoDB" id="4749283at2"/>
<protein>
    <submittedName>
        <fullName evidence="3">Uncharacterized protein</fullName>
    </submittedName>
</protein>
<evidence type="ECO:0000313" key="4">
    <source>
        <dbReference type="Proteomes" id="UP000215563"/>
    </source>
</evidence>
<organism evidence="3 4">
    <name type="scientific">Amycolatopsis alba DSM 44262</name>
    <dbReference type="NCBI Taxonomy" id="1125972"/>
    <lineage>
        <taxon>Bacteria</taxon>
        <taxon>Bacillati</taxon>
        <taxon>Actinomycetota</taxon>
        <taxon>Actinomycetes</taxon>
        <taxon>Pseudonocardiales</taxon>
        <taxon>Pseudonocardiaceae</taxon>
        <taxon>Amycolatopsis</taxon>
    </lineage>
</organism>
<comment type="caution">
    <text evidence="3">The sequence shown here is derived from an EMBL/GenBank/DDBJ whole genome shotgun (WGS) entry which is preliminary data.</text>
</comment>
<evidence type="ECO:0000256" key="2">
    <source>
        <dbReference type="SAM" id="Phobius"/>
    </source>
</evidence>
<feature type="transmembrane region" description="Helical" evidence="2">
    <location>
        <begin position="27"/>
        <end position="46"/>
    </location>
</feature>
<accession>A0A229S456</accession>
<sequence>MPVGQPDAFGPPPGGQPTAPKRSKIGWLRFAIPVLVVVIGGGLFLYNHFTGTGSAQAGECLSVTEFSRTADEPKKADCGAQEANVKIGARVAGDESCPEGDYDTISMSGRMSYKLCLVVNVKQGDCLKGYLSKTAGYQKVSCTDPAKDAEMVKVAAVSDQATCEGTEATGVATYSTPPTTLCIKTAK</sequence>
<reference evidence="3 4" key="1">
    <citation type="submission" date="2017-07" db="EMBL/GenBank/DDBJ databases">
        <title>Amycolatopsis alba DSM 44262 Genome sequencing and assembly.</title>
        <authorList>
            <person name="Kaur N."/>
            <person name="Mayilraj S."/>
        </authorList>
    </citation>
    <scope>NUCLEOTIDE SEQUENCE [LARGE SCALE GENOMIC DNA]</scope>
    <source>
        <strain evidence="3 4">DSM 44262</strain>
    </source>
</reference>
<name>A0A229S456_AMYAL</name>